<dbReference type="KEGG" id="mlt:VC82_1108"/>
<feature type="domain" description="HIT" evidence="4">
    <location>
        <begin position="4"/>
        <end position="107"/>
    </location>
</feature>
<evidence type="ECO:0000259" key="4">
    <source>
        <dbReference type="PROSITE" id="PS51084"/>
    </source>
</evidence>
<protein>
    <submittedName>
        <fullName evidence="5">HIT family protein</fullName>
    </submittedName>
</protein>
<proteinExistence type="predicted"/>
<sequence length="130" mass="14747">MASIFTKIINGEIPCYKIAEDEHHFAFLDINPNSKGHTLCVPKKEVNKIFDLDESDYMGLMAFSRKVAKAIEATVPCERVGMMVIGLEVPHVHVHLIPLHSMKDATFQHKVEITEEEFEEVAEKIRSAIK</sequence>
<evidence type="ECO:0000313" key="6">
    <source>
        <dbReference type="Proteomes" id="UP000032726"/>
    </source>
</evidence>
<organism evidence="5 6">
    <name type="scientific">Flagellimonas lutaonensis</name>
    <dbReference type="NCBI Taxonomy" id="516051"/>
    <lineage>
        <taxon>Bacteria</taxon>
        <taxon>Pseudomonadati</taxon>
        <taxon>Bacteroidota</taxon>
        <taxon>Flavobacteriia</taxon>
        <taxon>Flavobacteriales</taxon>
        <taxon>Flavobacteriaceae</taxon>
        <taxon>Flagellimonas</taxon>
    </lineage>
</organism>
<dbReference type="SUPFAM" id="SSF54197">
    <property type="entry name" value="HIT-like"/>
    <property type="match status" value="1"/>
</dbReference>
<dbReference type="AlphaFoldDB" id="A0A0D5YR69"/>
<dbReference type="OrthoDB" id="9784774at2"/>
<dbReference type="PATRIC" id="fig|516051.4.peg.1145"/>
<dbReference type="Pfam" id="PF01230">
    <property type="entry name" value="HIT"/>
    <property type="match status" value="1"/>
</dbReference>
<dbReference type="InterPro" id="IPR011146">
    <property type="entry name" value="HIT-like"/>
</dbReference>
<accession>A0A0D5YR69</accession>
<evidence type="ECO:0000313" key="5">
    <source>
        <dbReference type="EMBL" id="AKA34752.1"/>
    </source>
</evidence>
<dbReference type="PANTHER" id="PTHR46648:SF1">
    <property type="entry name" value="ADENOSINE 5'-MONOPHOSPHORAMIDASE HNT1"/>
    <property type="match status" value="1"/>
</dbReference>
<gene>
    <name evidence="5" type="ORF">VC82_1108</name>
</gene>
<dbReference type="HOGENOM" id="CLU_056776_3_1_10"/>
<dbReference type="PROSITE" id="PS51084">
    <property type="entry name" value="HIT_2"/>
    <property type="match status" value="1"/>
</dbReference>
<dbReference type="GO" id="GO:0003824">
    <property type="term" value="F:catalytic activity"/>
    <property type="evidence" value="ECO:0007669"/>
    <property type="project" value="InterPro"/>
</dbReference>
<dbReference type="GO" id="GO:0009117">
    <property type="term" value="P:nucleotide metabolic process"/>
    <property type="evidence" value="ECO:0007669"/>
    <property type="project" value="TreeGrafter"/>
</dbReference>
<evidence type="ECO:0000256" key="3">
    <source>
        <dbReference type="PROSITE-ProRule" id="PRU00464"/>
    </source>
</evidence>
<dbReference type="RefSeq" id="WP_045801475.1">
    <property type="nucleotide sequence ID" value="NZ_CP011071.1"/>
</dbReference>
<dbReference type="InterPro" id="IPR036265">
    <property type="entry name" value="HIT-like_sf"/>
</dbReference>
<name>A0A0D5YR69_9FLAO</name>
<feature type="short sequence motif" description="Histidine triad motif" evidence="2 3">
    <location>
        <begin position="91"/>
        <end position="95"/>
    </location>
</feature>
<keyword evidence="6" id="KW-1185">Reference proteome</keyword>
<dbReference type="Gene3D" id="3.30.428.10">
    <property type="entry name" value="HIT-like"/>
    <property type="match status" value="1"/>
</dbReference>
<dbReference type="PANTHER" id="PTHR46648">
    <property type="entry name" value="HIT FAMILY PROTEIN 1"/>
    <property type="match status" value="1"/>
</dbReference>
<reference evidence="5 6" key="1">
    <citation type="submission" date="2015-03" db="EMBL/GenBank/DDBJ databases">
        <title>Complete genome sequence of Muricauda lutaonensis CC-HSB-11T, isolated from a coastal hot spring.</title>
        <authorList>
            <person name="Kim K.M."/>
        </authorList>
    </citation>
    <scope>NUCLEOTIDE SEQUENCE [LARGE SCALE GENOMIC DNA]</scope>
    <source>
        <strain evidence="5 6">CC-HSB-11</strain>
    </source>
</reference>
<dbReference type="EMBL" id="CP011071">
    <property type="protein sequence ID" value="AKA34752.1"/>
    <property type="molecule type" value="Genomic_DNA"/>
</dbReference>
<dbReference type="STRING" id="516051.VC82_1108"/>
<feature type="active site" description="Tele-AMP-histidine intermediate" evidence="1">
    <location>
        <position position="93"/>
    </location>
</feature>
<dbReference type="Proteomes" id="UP000032726">
    <property type="component" value="Chromosome"/>
</dbReference>
<dbReference type="PRINTS" id="PR00332">
    <property type="entry name" value="HISTRIAD"/>
</dbReference>
<evidence type="ECO:0000256" key="2">
    <source>
        <dbReference type="PIRSR" id="PIRSR601310-3"/>
    </source>
</evidence>
<dbReference type="InterPro" id="IPR001310">
    <property type="entry name" value="Histidine_triad_HIT"/>
</dbReference>
<evidence type="ECO:0000256" key="1">
    <source>
        <dbReference type="PIRSR" id="PIRSR601310-1"/>
    </source>
</evidence>